<proteinExistence type="predicted"/>
<dbReference type="Pfam" id="PF13489">
    <property type="entry name" value="Methyltransf_23"/>
    <property type="match status" value="1"/>
</dbReference>
<dbReference type="GeneID" id="93471830"/>
<dbReference type="EMBL" id="FMCQ01000007">
    <property type="protein sequence ID" value="SCF01191.1"/>
    <property type="molecule type" value="Genomic_DNA"/>
</dbReference>
<sequence length="252" mass="27583">MTTTLPAHAGPIHLLLNPSIHTVLDRLDIRTNQRVLDVGASEESTTLLARLVGRYGSVTAVDADTGHLTDTAVINVHQLDLNRDPVPGHAAGYDHILARWPHGTLRDPADLIAQMTTRLRPGGRLVLADITTTAPRIYRAPDDESATLIHTVLQQAHRALTGPHGATWTADPETLLFSHGMVQHCIHTTTETWTGADPGCRLLADVITHLRPRLNITNADRFADLMTDPRVLLGSYERRVIHARAADKARQA</sequence>
<dbReference type="Proteomes" id="UP000199405">
    <property type="component" value="Unassembled WGS sequence"/>
</dbReference>
<dbReference type="CDD" id="cd02440">
    <property type="entry name" value="AdoMet_MTases"/>
    <property type="match status" value="1"/>
</dbReference>
<dbReference type="Gene3D" id="3.40.50.150">
    <property type="entry name" value="Vaccinia Virus protein VP39"/>
    <property type="match status" value="1"/>
</dbReference>
<dbReference type="RefSeq" id="WP_091424839.1">
    <property type="nucleotide sequence ID" value="NZ_FMCQ01000007.1"/>
</dbReference>
<gene>
    <name evidence="1" type="ORF">GA0070562_5111</name>
</gene>
<comment type="caution">
    <text evidence="1">The sequence shown here is derived from an EMBL/GenBank/DDBJ whole genome shotgun (WGS) entry which is preliminary data.</text>
</comment>
<evidence type="ECO:0000313" key="1">
    <source>
        <dbReference type="EMBL" id="SCF01191.1"/>
    </source>
</evidence>
<name>A0ABY0KQR8_9ACTN</name>
<dbReference type="SUPFAM" id="SSF53335">
    <property type="entry name" value="S-adenosyl-L-methionine-dependent methyltransferases"/>
    <property type="match status" value="1"/>
</dbReference>
<protein>
    <submittedName>
        <fullName evidence="1">Protein-L-isoaspartate O-methyltransferase</fullName>
    </submittedName>
</protein>
<dbReference type="InterPro" id="IPR029063">
    <property type="entry name" value="SAM-dependent_MTases_sf"/>
</dbReference>
<evidence type="ECO:0000313" key="2">
    <source>
        <dbReference type="Proteomes" id="UP000199405"/>
    </source>
</evidence>
<organism evidence="1 2">
    <name type="scientific">Micromonospora tulbaghiae</name>
    <dbReference type="NCBI Taxonomy" id="479978"/>
    <lineage>
        <taxon>Bacteria</taxon>
        <taxon>Bacillati</taxon>
        <taxon>Actinomycetota</taxon>
        <taxon>Actinomycetes</taxon>
        <taxon>Micromonosporales</taxon>
        <taxon>Micromonosporaceae</taxon>
        <taxon>Micromonospora</taxon>
    </lineage>
</organism>
<accession>A0ABY0KQR8</accession>
<reference evidence="1 2" key="1">
    <citation type="submission" date="2016-06" db="EMBL/GenBank/DDBJ databases">
        <authorList>
            <person name="Varghese N."/>
            <person name="Submissions Spin"/>
        </authorList>
    </citation>
    <scope>NUCLEOTIDE SEQUENCE [LARGE SCALE GENOMIC DNA]</scope>
    <source>
        <strain evidence="1 2">DSM 45142</strain>
    </source>
</reference>
<keyword evidence="2" id="KW-1185">Reference proteome</keyword>